<sequence>MYYQEMNKKQEQAGVQQKQTEQYYQDSLDQYNGKPYGNYNHNNQDNNYQDYEHQQPQLLQQSNKYDHYQQPNDDEALYQKYKQGNNVNKQYSAKPPVAQYNPITGIAYGAQNNQNSQNAYNGDTNNNYQGGSHQKTNPYEQQQQQQDDALSQFSQMQQHKITSMKNKSSNIFNVDLQETENINNTRQNSRVLSRKKELDEAQYKGYGQFYKNPIEQAPTQYKEQKFVNRNKIDNHIFPK</sequence>
<proteinExistence type="predicted"/>
<feature type="region of interest" description="Disordered" evidence="1">
    <location>
        <begin position="1"/>
        <end position="48"/>
    </location>
</feature>
<dbReference type="AlphaFoldDB" id="A0A8S1RKQ4"/>
<reference evidence="2" key="1">
    <citation type="submission" date="2021-01" db="EMBL/GenBank/DDBJ databases">
        <authorList>
            <consortium name="Genoscope - CEA"/>
            <person name="William W."/>
        </authorList>
    </citation>
    <scope>NUCLEOTIDE SEQUENCE</scope>
</reference>
<feature type="compositionally biased region" description="Basic and acidic residues" evidence="1">
    <location>
        <begin position="1"/>
        <end position="11"/>
    </location>
</feature>
<accession>A0A8S1RKQ4</accession>
<feature type="compositionally biased region" description="Polar residues" evidence="1">
    <location>
        <begin position="13"/>
        <end position="30"/>
    </location>
</feature>
<feature type="region of interest" description="Disordered" evidence="1">
    <location>
        <begin position="112"/>
        <end position="148"/>
    </location>
</feature>
<evidence type="ECO:0000313" key="3">
    <source>
        <dbReference type="Proteomes" id="UP000692954"/>
    </source>
</evidence>
<name>A0A8S1RKQ4_9CILI</name>
<feature type="compositionally biased region" description="Low complexity" evidence="1">
    <location>
        <begin position="112"/>
        <end position="122"/>
    </location>
</feature>
<dbReference type="OrthoDB" id="300830at2759"/>
<organism evidence="2 3">
    <name type="scientific">Paramecium sonneborni</name>
    <dbReference type="NCBI Taxonomy" id="65129"/>
    <lineage>
        <taxon>Eukaryota</taxon>
        <taxon>Sar</taxon>
        <taxon>Alveolata</taxon>
        <taxon>Ciliophora</taxon>
        <taxon>Intramacronucleata</taxon>
        <taxon>Oligohymenophorea</taxon>
        <taxon>Peniculida</taxon>
        <taxon>Parameciidae</taxon>
        <taxon>Paramecium</taxon>
    </lineage>
</organism>
<comment type="caution">
    <text evidence="2">The sequence shown here is derived from an EMBL/GenBank/DDBJ whole genome shotgun (WGS) entry which is preliminary data.</text>
</comment>
<dbReference type="Proteomes" id="UP000692954">
    <property type="component" value="Unassembled WGS sequence"/>
</dbReference>
<keyword evidence="3" id="KW-1185">Reference proteome</keyword>
<feature type="compositionally biased region" description="Polar residues" evidence="1">
    <location>
        <begin position="123"/>
        <end position="140"/>
    </location>
</feature>
<gene>
    <name evidence="2" type="ORF">PSON_ATCC_30995.1.T1820022</name>
</gene>
<feature type="compositionally biased region" description="Low complexity" evidence="1">
    <location>
        <begin position="36"/>
        <end position="48"/>
    </location>
</feature>
<dbReference type="EMBL" id="CAJJDN010000182">
    <property type="protein sequence ID" value="CAD8127997.1"/>
    <property type="molecule type" value="Genomic_DNA"/>
</dbReference>
<protein>
    <submittedName>
        <fullName evidence="2">Uncharacterized protein</fullName>
    </submittedName>
</protein>
<evidence type="ECO:0000313" key="2">
    <source>
        <dbReference type="EMBL" id="CAD8127997.1"/>
    </source>
</evidence>
<evidence type="ECO:0000256" key="1">
    <source>
        <dbReference type="SAM" id="MobiDB-lite"/>
    </source>
</evidence>